<name>A0ABS9KRG5_9BACT</name>
<accession>A0ABS9KRG5</accession>
<comment type="caution">
    <text evidence="1">The sequence shown here is derived from an EMBL/GenBank/DDBJ whole genome shotgun (WGS) entry which is preliminary data.</text>
</comment>
<dbReference type="EMBL" id="JAKLTR010000006">
    <property type="protein sequence ID" value="MCG2614882.1"/>
    <property type="molecule type" value="Genomic_DNA"/>
</dbReference>
<sequence>MSKIDTFNAERAIIGKQIFSFSDLGKKQLLKNAPIAVHKVLSTRKKK</sequence>
<evidence type="ECO:0000313" key="2">
    <source>
        <dbReference type="Proteomes" id="UP001165367"/>
    </source>
</evidence>
<organism evidence="1 2">
    <name type="scientific">Terrimonas ginsenosidimutans</name>
    <dbReference type="NCBI Taxonomy" id="2908004"/>
    <lineage>
        <taxon>Bacteria</taxon>
        <taxon>Pseudomonadati</taxon>
        <taxon>Bacteroidota</taxon>
        <taxon>Chitinophagia</taxon>
        <taxon>Chitinophagales</taxon>
        <taxon>Chitinophagaceae</taxon>
        <taxon>Terrimonas</taxon>
    </lineage>
</organism>
<reference evidence="1" key="1">
    <citation type="submission" date="2022-01" db="EMBL/GenBank/DDBJ databases">
        <authorList>
            <person name="Jo J.-H."/>
            <person name="Im W.-T."/>
        </authorList>
    </citation>
    <scope>NUCLEOTIDE SEQUENCE</scope>
    <source>
        <strain evidence="1">NA20</strain>
    </source>
</reference>
<keyword evidence="2" id="KW-1185">Reference proteome</keyword>
<evidence type="ECO:0000313" key="1">
    <source>
        <dbReference type="EMBL" id="MCG2614882.1"/>
    </source>
</evidence>
<gene>
    <name evidence="1" type="ORF">LZZ85_11340</name>
</gene>
<dbReference type="Proteomes" id="UP001165367">
    <property type="component" value="Unassembled WGS sequence"/>
</dbReference>
<proteinExistence type="predicted"/>
<protein>
    <submittedName>
        <fullName evidence="1">Uncharacterized protein</fullName>
    </submittedName>
</protein>